<evidence type="ECO:0000313" key="4">
    <source>
        <dbReference type="EMBL" id="MFB9203662.1"/>
    </source>
</evidence>
<comment type="caution">
    <text evidence="4">The sequence shown here is derived from an EMBL/GenBank/DDBJ whole genome shotgun (WGS) entry which is preliminary data.</text>
</comment>
<dbReference type="InterPro" id="IPR036513">
    <property type="entry name" value="STAS_dom_sf"/>
</dbReference>
<dbReference type="InterPro" id="IPR002645">
    <property type="entry name" value="STAS_dom"/>
</dbReference>
<dbReference type="RefSeq" id="WP_189649269.1">
    <property type="nucleotide sequence ID" value="NZ_BMRC01000009.1"/>
</dbReference>
<evidence type="ECO:0000256" key="2">
    <source>
        <dbReference type="RuleBase" id="RU003749"/>
    </source>
</evidence>
<dbReference type="Pfam" id="PF01740">
    <property type="entry name" value="STAS"/>
    <property type="match status" value="1"/>
</dbReference>
<evidence type="ECO:0000259" key="3">
    <source>
        <dbReference type="PROSITE" id="PS50801"/>
    </source>
</evidence>
<gene>
    <name evidence="4" type="ORF">ACFFV7_20905</name>
</gene>
<sequence>MDTFRLLANSAGETVVLHPAGDLDLHTAGAIEAWATGYLDGRPAAVTLIDLSDVGFMDSAGLGALIGAWKRITATGRTVMVAAPTPQPARLMRITGLEGRLGVRATVAEALEEVIPRRSHAPA</sequence>
<dbReference type="Proteomes" id="UP001589647">
    <property type="component" value="Unassembled WGS sequence"/>
</dbReference>
<dbReference type="NCBIfam" id="TIGR00377">
    <property type="entry name" value="ant_ant_sig"/>
    <property type="match status" value="1"/>
</dbReference>
<evidence type="ECO:0000313" key="5">
    <source>
        <dbReference type="Proteomes" id="UP001589647"/>
    </source>
</evidence>
<dbReference type="PROSITE" id="PS50801">
    <property type="entry name" value="STAS"/>
    <property type="match status" value="1"/>
</dbReference>
<keyword evidence="5" id="KW-1185">Reference proteome</keyword>
<proteinExistence type="inferred from homology"/>
<dbReference type="SUPFAM" id="SSF52091">
    <property type="entry name" value="SpoIIaa-like"/>
    <property type="match status" value="1"/>
</dbReference>
<dbReference type="Gene3D" id="3.30.750.24">
    <property type="entry name" value="STAS domain"/>
    <property type="match status" value="1"/>
</dbReference>
<name>A0ABV5IH31_9ACTN</name>
<reference evidence="4 5" key="1">
    <citation type="submission" date="2024-09" db="EMBL/GenBank/DDBJ databases">
        <authorList>
            <person name="Sun Q."/>
            <person name="Mori K."/>
        </authorList>
    </citation>
    <scope>NUCLEOTIDE SEQUENCE [LARGE SCALE GENOMIC DNA]</scope>
    <source>
        <strain evidence="4 5">CCM 3426</strain>
    </source>
</reference>
<dbReference type="PANTHER" id="PTHR33495:SF2">
    <property type="entry name" value="ANTI-SIGMA FACTOR ANTAGONIST TM_1081-RELATED"/>
    <property type="match status" value="1"/>
</dbReference>
<dbReference type="EMBL" id="JBHMEI010000015">
    <property type="protein sequence ID" value="MFB9203662.1"/>
    <property type="molecule type" value="Genomic_DNA"/>
</dbReference>
<dbReference type="InterPro" id="IPR003658">
    <property type="entry name" value="Anti-sigma_ant"/>
</dbReference>
<evidence type="ECO:0000256" key="1">
    <source>
        <dbReference type="ARBA" id="ARBA00009013"/>
    </source>
</evidence>
<dbReference type="PANTHER" id="PTHR33495">
    <property type="entry name" value="ANTI-SIGMA FACTOR ANTAGONIST TM_1081-RELATED-RELATED"/>
    <property type="match status" value="1"/>
</dbReference>
<accession>A0ABV5IH31</accession>
<protein>
    <recommendedName>
        <fullName evidence="2">Anti-sigma factor antagonist</fullName>
    </recommendedName>
</protein>
<organism evidence="4 5">
    <name type="scientific">Nonomuraea spiralis</name>
    <dbReference type="NCBI Taxonomy" id="46182"/>
    <lineage>
        <taxon>Bacteria</taxon>
        <taxon>Bacillati</taxon>
        <taxon>Actinomycetota</taxon>
        <taxon>Actinomycetes</taxon>
        <taxon>Streptosporangiales</taxon>
        <taxon>Streptosporangiaceae</taxon>
        <taxon>Nonomuraea</taxon>
    </lineage>
</organism>
<dbReference type="CDD" id="cd07043">
    <property type="entry name" value="STAS_anti-anti-sigma_factors"/>
    <property type="match status" value="1"/>
</dbReference>
<feature type="domain" description="STAS" evidence="3">
    <location>
        <begin position="4"/>
        <end position="114"/>
    </location>
</feature>
<comment type="similarity">
    <text evidence="1 2">Belongs to the anti-sigma-factor antagonist family.</text>
</comment>